<keyword evidence="3" id="KW-1185">Reference proteome</keyword>
<dbReference type="Gene3D" id="3.40.50.1820">
    <property type="entry name" value="alpha/beta hydrolase"/>
    <property type="match status" value="1"/>
</dbReference>
<feature type="signal peptide" evidence="1">
    <location>
        <begin position="1"/>
        <end position="22"/>
    </location>
</feature>
<sequence length="396" mass="44663">MSRKTLLPVLLFIFLNIFKVKTGIYDEALSLIAYNLSASAYADDNEENIMQCLKKSYPNENANILHHSTFQCDDTNSDTCGGIYANLPDIDTTVIAFRGTKQSLELIVEAIQSLEDFVEYDCLQQNVMSNCGYVNKYYMKASEMAYKTFINETINLSSLMNNIVITGHSLGGALATLLALKLTLNGVPGDKIHVITFGEPRIGDYNLANTISQNVPNLYRVVHYQDIVPHYPPCSSDNNNGCMPISGKPYHHTQEIWYNQNQKMTKGVYFTCNSTNGEDNNCSDKYISVLQSLLHGGWENEHMEYFGYNIRSYGTQGCNEAGKAKIFFFQILFIILSFHVLKQCILTPRSTGLSCSKDVFLPISSNHFKKKFVLSRILTFHTLSEVSRRTPVIMVL</sequence>
<dbReference type="AlphaFoldDB" id="A0A0K0EXW1"/>
<protein>
    <submittedName>
        <fullName evidence="4">Lipase_3 domain-containing protein</fullName>
    </submittedName>
</protein>
<dbReference type="InterPro" id="IPR002921">
    <property type="entry name" value="Fungal_lipase-type"/>
</dbReference>
<name>A0A0K0EXW1_STRVS</name>
<reference evidence="3" key="1">
    <citation type="submission" date="2014-07" db="EMBL/GenBank/DDBJ databases">
        <authorList>
            <person name="Martin A.A"/>
            <person name="De Silva N."/>
        </authorList>
    </citation>
    <scope>NUCLEOTIDE SEQUENCE</scope>
</reference>
<dbReference type="CDD" id="cd00519">
    <property type="entry name" value="Lipase_3"/>
    <property type="match status" value="1"/>
</dbReference>
<dbReference type="GO" id="GO:0006629">
    <property type="term" value="P:lipid metabolic process"/>
    <property type="evidence" value="ECO:0007669"/>
    <property type="project" value="InterPro"/>
</dbReference>
<evidence type="ECO:0000313" key="3">
    <source>
        <dbReference type="Proteomes" id="UP000035680"/>
    </source>
</evidence>
<dbReference type="SUPFAM" id="SSF53474">
    <property type="entry name" value="alpha/beta-Hydrolases"/>
    <property type="match status" value="1"/>
</dbReference>
<accession>A0A0K0EXW1</accession>
<evidence type="ECO:0000259" key="2">
    <source>
        <dbReference type="Pfam" id="PF01764"/>
    </source>
</evidence>
<organism evidence="3 4">
    <name type="scientific">Strongyloides venezuelensis</name>
    <name type="common">Threadworm</name>
    <dbReference type="NCBI Taxonomy" id="75913"/>
    <lineage>
        <taxon>Eukaryota</taxon>
        <taxon>Metazoa</taxon>
        <taxon>Ecdysozoa</taxon>
        <taxon>Nematoda</taxon>
        <taxon>Chromadorea</taxon>
        <taxon>Rhabditida</taxon>
        <taxon>Tylenchina</taxon>
        <taxon>Panagrolaimomorpha</taxon>
        <taxon>Strongyloidoidea</taxon>
        <taxon>Strongyloididae</taxon>
        <taxon>Strongyloides</taxon>
    </lineage>
</organism>
<dbReference type="Pfam" id="PF01764">
    <property type="entry name" value="Lipase_3"/>
    <property type="match status" value="1"/>
</dbReference>
<dbReference type="Proteomes" id="UP000035680">
    <property type="component" value="Unassembled WGS sequence"/>
</dbReference>
<dbReference type="InterPro" id="IPR029058">
    <property type="entry name" value="AB_hydrolase_fold"/>
</dbReference>
<dbReference type="PANTHER" id="PTHR45908">
    <property type="entry name" value="PROTEIN CBG11750-RELATED"/>
    <property type="match status" value="1"/>
</dbReference>
<feature type="chain" id="PRO_5005329103" evidence="1">
    <location>
        <begin position="23"/>
        <end position="396"/>
    </location>
</feature>
<feature type="domain" description="Fungal lipase-type" evidence="2">
    <location>
        <begin position="94"/>
        <end position="235"/>
    </location>
</feature>
<proteinExistence type="predicted"/>
<evidence type="ECO:0000313" key="4">
    <source>
        <dbReference type="WBParaSite" id="SVE_0136700.1"/>
    </source>
</evidence>
<dbReference type="WBParaSite" id="SVE_0136700.1">
    <property type="protein sequence ID" value="SVE_0136700.1"/>
    <property type="gene ID" value="SVE_0136700"/>
</dbReference>
<evidence type="ECO:0000256" key="1">
    <source>
        <dbReference type="SAM" id="SignalP"/>
    </source>
</evidence>
<keyword evidence="1" id="KW-0732">Signal</keyword>
<reference evidence="4" key="2">
    <citation type="submission" date="2015-08" db="UniProtKB">
        <authorList>
            <consortium name="WormBaseParasite"/>
        </authorList>
    </citation>
    <scope>IDENTIFICATION</scope>
</reference>